<evidence type="ECO:0000256" key="6">
    <source>
        <dbReference type="SAM" id="Phobius"/>
    </source>
</evidence>
<dbReference type="GO" id="GO:0016787">
    <property type="term" value="F:hydrolase activity"/>
    <property type="evidence" value="ECO:0007669"/>
    <property type="project" value="UniProtKB-KW"/>
</dbReference>
<name>A0A1I3J266_9PSED</name>
<organism evidence="7 8">
    <name type="scientific">Pseudomonas guineae</name>
    <dbReference type="NCBI Taxonomy" id="425504"/>
    <lineage>
        <taxon>Bacteria</taxon>
        <taxon>Pseudomonadati</taxon>
        <taxon>Pseudomonadota</taxon>
        <taxon>Gammaproteobacteria</taxon>
        <taxon>Pseudomonadales</taxon>
        <taxon>Pseudomonadaceae</taxon>
        <taxon>Pseudomonas</taxon>
    </lineage>
</organism>
<sequence>MVLKGLTWLVLLQIFGSLVSELLLPILPGSVIGLLLLFGYLLLCGEVSEPLSQATSTLLQYLPLLFVVPAAGIMVASDELLADLPAILTALCVSLLVTVPLCGWMMQRLARRVEQRAKADHE</sequence>
<evidence type="ECO:0000313" key="7">
    <source>
        <dbReference type="EMBL" id="SFI54156.1"/>
    </source>
</evidence>
<keyword evidence="4 6" id="KW-1133">Transmembrane helix</keyword>
<dbReference type="Proteomes" id="UP000243606">
    <property type="component" value="Unassembled WGS sequence"/>
</dbReference>
<protein>
    <submittedName>
        <fullName evidence="7">Effector of murein hydrolase LrgA, UPF0299 family</fullName>
    </submittedName>
</protein>
<keyword evidence="5 6" id="KW-0472">Membrane</keyword>
<keyword evidence="2" id="KW-1003">Cell membrane</keyword>
<dbReference type="InterPro" id="IPR005538">
    <property type="entry name" value="LrgA/CidA"/>
</dbReference>
<dbReference type="RefSeq" id="WP_090242140.1">
    <property type="nucleotide sequence ID" value="NZ_FOQL01000003.1"/>
</dbReference>
<keyword evidence="8" id="KW-1185">Reference proteome</keyword>
<feature type="transmembrane region" description="Helical" evidence="6">
    <location>
        <begin position="26"/>
        <end position="45"/>
    </location>
</feature>
<proteinExistence type="predicted"/>
<evidence type="ECO:0000256" key="4">
    <source>
        <dbReference type="ARBA" id="ARBA00022989"/>
    </source>
</evidence>
<feature type="transmembrane region" description="Helical" evidence="6">
    <location>
        <begin position="57"/>
        <end position="75"/>
    </location>
</feature>
<keyword evidence="3 6" id="KW-0812">Transmembrane</keyword>
<comment type="subcellular location">
    <subcellularLocation>
        <location evidence="1">Cell membrane</location>
        <topology evidence="1">Multi-pass membrane protein</topology>
    </subcellularLocation>
</comment>
<dbReference type="PANTHER" id="PTHR33931:SF2">
    <property type="entry name" value="HOLIN-LIKE PROTEIN CIDA"/>
    <property type="match status" value="1"/>
</dbReference>
<dbReference type="Pfam" id="PF03788">
    <property type="entry name" value="LrgA"/>
    <property type="match status" value="1"/>
</dbReference>
<dbReference type="STRING" id="425504.SAMN05216206_2352"/>
<dbReference type="PANTHER" id="PTHR33931">
    <property type="entry name" value="HOLIN-LIKE PROTEIN CIDA-RELATED"/>
    <property type="match status" value="1"/>
</dbReference>
<keyword evidence="7" id="KW-0378">Hydrolase</keyword>
<evidence type="ECO:0000256" key="5">
    <source>
        <dbReference type="ARBA" id="ARBA00023136"/>
    </source>
</evidence>
<reference evidence="8" key="1">
    <citation type="submission" date="2016-10" db="EMBL/GenBank/DDBJ databases">
        <authorList>
            <person name="Varghese N."/>
            <person name="Submissions S."/>
        </authorList>
    </citation>
    <scope>NUCLEOTIDE SEQUENCE [LARGE SCALE GENOMIC DNA]</scope>
    <source>
        <strain evidence="8">LMG 24016</strain>
    </source>
</reference>
<dbReference type="OrthoDB" id="6120945at2"/>
<dbReference type="EMBL" id="FOQL01000003">
    <property type="protein sequence ID" value="SFI54156.1"/>
    <property type="molecule type" value="Genomic_DNA"/>
</dbReference>
<dbReference type="AlphaFoldDB" id="A0A1I3J266"/>
<evidence type="ECO:0000256" key="3">
    <source>
        <dbReference type="ARBA" id="ARBA00022692"/>
    </source>
</evidence>
<feature type="transmembrane region" description="Helical" evidence="6">
    <location>
        <begin position="87"/>
        <end position="106"/>
    </location>
</feature>
<evidence type="ECO:0000256" key="2">
    <source>
        <dbReference type="ARBA" id="ARBA00022475"/>
    </source>
</evidence>
<dbReference type="GO" id="GO:0005886">
    <property type="term" value="C:plasma membrane"/>
    <property type="evidence" value="ECO:0007669"/>
    <property type="project" value="UniProtKB-SubCell"/>
</dbReference>
<evidence type="ECO:0000256" key="1">
    <source>
        <dbReference type="ARBA" id="ARBA00004651"/>
    </source>
</evidence>
<gene>
    <name evidence="7" type="ORF">SAMN05216206_2352</name>
</gene>
<evidence type="ECO:0000313" key="8">
    <source>
        <dbReference type="Proteomes" id="UP000243606"/>
    </source>
</evidence>
<accession>A0A1I3J266</accession>